<feature type="transmembrane region" description="Helical" evidence="1">
    <location>
        <begin position="42"/>
        <end position="62"/>
    </location>
</feature>
<keyword evidence="1" id="KW-1133">Transmembrane helix</keyword>
<organism evidence="2 3">
    <name type="scientific">Leclercia adecarboxylata</name>
    <dbReference type="NCBI Taxonomy" id="83655"/>
    <lineage>
        <taxon>Bacteria</taxon>
        <taxon>Pseudomonadati</taxon>
        <taxon>Pseudomonadota</taxon>
        <taxon>Gammaproteobacteria</taxon>
        <taxon>Enterobacterales</taxon>
        <taxon>Enterobacteriaceae</taxon>
        <taxon>Leclercia</taxon>
    </lineage>
</organism>
<keyword evidence="1" id="KW-0472">Membrane</keyword>
<feature type="transmembrane region" description="Helical" evidence="1">
    <location>
        <begin position="116"/>
        <end position="136"/>
    </location>
</feature>
<sequence length="159" mass="17238">MQLTCRTALVGITLQIAACPEPGRSLSSLPMTILTGSTHHKNRQLSALALLFVAGLVMLVCLTQRASILHHMQVKAAALSLTVENSTQEQATPGISPCELSAHSLLAAQPLHFDNLLLFTGLLVLVLAVLLKISVLPRPVILFRPPLLRIHLKNCVFRE</sequence>
<protein>
    <submittedName>
        <fullName evidence="2">Copper-binding protein</fullName>
    </submittedName>
</protein>
<accession>A0ABU6I514</accession>
<keyword evidence="3" id="KW-1185">Reference proteome</keyword>
<dbReference type="Proteomes" id="UP001357437">
    <property type="component" value="Unassembled WGS sequence"/>
</dbReference>
<keyword evidence="1" id="KW-0812">Transmembrane</keyword>
<reference evidence="2 3" key="1">
    <citation type="submission" date="2024-01" db="EMBL/GenBank/DDBJ databases">
        <title>Comparative Genomics of Leclercia adecarboxylata Strains Isolated from Several Sources.</title>
        <authorList>
            <person name="Yescas-Zazueta V."/>
            <person name="Balbuena-Alonso M.G."/>
            <person name="Valencia D."/>
            <person name="Mendez-Pfeiffer P.A."/>
            <person name="Ballesteros-Monrreal M.G."/>
            <person name="Rocha-Gracia R.D.C."/>
            <person name="Barrios-Villa E."/>
        </authorList>
    </citation>
    <scope>NUCLEOTIDE SEQUENCE [LARGE SCALE GENOMIC DNA]</scope>
    <source>
        <strain evidence="2 3">33MEM</strain>
    </source>
</reference>
<evidence type="ECO:0000313" key="2">
    <source>
        <dbReference type="EMBL" id="MEC3936655.1"/>
    </source>
</evidence>
<dbReference type="EMBL" id="JAYMCU010000015">
    <property type="protein sequence ID" value="MEC3936655.1"/>
    <property type="molecule type" value="Genomic_DNA"/>
</dbReference>
<dbReference type="RefSeq" id="WP_223610571.1">
    <property type="nucleotide sequence ID" value="NZ_JAIPRI010000014.1"/>
</dbReference>
<gene>
    <name evidence="2" type="ORF">VOF76_10805</name>
</gene>
<evidence type="ECO:0000256" key="1">
    <source>
        <dbReference type="SAM" id="Phobius"/>
    </source>
</evidence>
<proteinExistence type="predicted"/>
<comment type="caution">
    <text evidence="2">The sequence shown here is derived from an EMBL/GenBank/DDBJ whole genome shotgun (WGS) entry which is preliminary data.</text>
</comment>
<name>A0ABU6I514_9ENTR</name>
<evidence type="ECO:0000313" key="3">
    <source>
        <dbReference type="Proteomes" id="UP001357437"/>
    </source>
</evidence>